<feature type="region of interest" description="Disordered" evidence="2">
    <location>
        <begin position="41"/>
        <end position="137"/>
    </location>
</feature>
<organism evidence="3 4">
    <name type="scientific">Wickerhamomyces anomalus (strain ATCC 58044 / CBS 1984 / NCYC 433 / NRRL Y-366-8)</name>
    <name type="common">Yeast</name>
    <name type="synonym">Hansenula anomala</name>
    <dbReference type="NCBI Taxonomy" id="683960"/>
    <lineage>
        <taxon>Eukaryota</taxon>
        <taxon>Fungi</taxon>
        <taxon>Dikarya</taxon>
        <taxon>Ascomycota</taxon>
        <taxon>Saccharomycotina</taxon>
        <taxon>Saccharomycetes</taxon>
        <taxon>Phaffomycetales</taxon>
        <taxon>Wickerhamomycetaceae</taxon>
        <taxon>Wickerhamomyces</taxon>
    </lineage>
</organism>
<feature type="compositionally biased region" description="Polar residues" evidence="2">
    <location>
        <begin position="765"/>
        <end position="777"/>
    </location>
</feature>
<protein>
    <recommendedName>
        <fullName evidence="5">Eisosome protein SEG1</fullName>
    </recommendedName>
</protein>
<name>A0A1E3P027_WICAA</name>
<feature type="compositionally biased region" description="Low complexity" evidence="2">
    <location>
        <begin position="701"/>
        <end position="713"/>
    </location>
</feature>
<proteinExistence type="predicted"/>
<feature type="compositionally biased region" description="Acidic residues" evidence="2">
    <location>
        <begin position="201"/>
        <end position="211"/>
    </location>
</feature>
<evidence type="ECO:0000256" key="2">
    <source>
        <dbReference type="SAM" id="MobiDB-lite"/>
    </source>
</evidence>
<keyword evidence="4" id="KW-1185">Reference proteome</keyword>
<accession>A0A1E3P027</accession>
<feature type="region of interest" description="Disordered" evidence="2">
    <location>
        <begin position="336"/>
        <end position="371"/>
    </location>
</feature>
<dbReference type="Proteomes" id="UP000094112">
    <property type="component" value="Unassembled WGS sequence"/>
</dbReference>
<feature type="compositionally biased region" description="Polar residues" evidence="2">
    <location>
        <begin position="576"/>
        <end position="594"/>
    </location>
</feature>
<feature type="compositionally biased region" description="Basic residues" evidence="2">
    <location>
        <begin position="822"/>
        <end position="839"/>
    </location>
</feature>
<keyword evidence="1" id="KW-0175">Coiled coil</keyword>
<feature type="compositionally biased region" description="Polar residues" evidence="2">
    <location>
        <begin position="336"/>
        <end position="357"/>
    </location>
</feature>
<feature type="compositionally biased region" description="Polar residues" evidence="2">
    <location>
        <begin position="465"/>
        <end position="474"/>
    </location>
</feature>
<dbReference type="AlphaFoldDB" id="A0A1E3P027"/>
<feature type="compositionally biased region" description="Low complexity" evidence="2">
    <location>
        <begin position="555"/>
        <end position="566"/>
    </location>
</feature>
<evidence type="ECO:0000313" key="3">
    <source>
        <dbReference type="EMBL" id="ODQ58806.1"/>
    </source>
</evidence>
<evidence type="ECO:0000313" key="4">
    <source>
        <dbReference type="Proteomes" id="UP000094112"/>
    </source>
</evidence>
<reference evidence="3 4" key="1">
    <citation type="journal article" date="2016" name="Proc. Natl. Acad. Sci. U.S.A.">
        <title>Comparative genomics of biotechnologically important yeasts.</title>
        <authorList>
            <person name="Riley R."/>
            <person name="Haridas S."/>
            <person name="Wolfe K.H."/>
            <person name="Lopes M.R."/>
            <person name="Hittinger C.T."/>
            <person name="Goeker M."/>
            <person name="Salamov A.A."/>
            <person name="Wisecaver J.H."/>
            <person name="Long T.M."/>
            <person name="Calvey C.H."/>
            <person name="Aerts A.L."/>
            <person name="Barry K.W."/>
            <person name="Choi C."/>
            <person name="Clum A."/>
            <person name="Coughlan A.Y."/>
            <person name="Deshpande S."/>
            <person name="Douglass A.P."/>
            <person name="Hanson S.J."/>
            <person name="Klenk H.-P."/>
            <person name="LaButti K.M."/>
            <person name="Lapidus A."/>
            <person name="Lindquist E.A."/>
            <person name="Lipzen A.M."/>
            <person name="Meier-Kolthoff J.P."/>
            <person name="Ohm R.A."/>
            <person name="Otillar R.P."/>
            <person name="Pangilinan J.L."/>
            <person name="Peng Y."/>
            <person name="Rokas A."/>
            <person name="Rosa C.A."/>
            <person name="Scheuner C."/>
            <person name="Sibirny A.A."/>
            <person name="Slot J.C."/>
            <person name="Stielow J.B."/>
            <person name="Sun H."/>
            <person name="Kurtzman C.P."/>
            <person name="Blackwell M."/>
            <person name="Grigoriev I.V."/>
            <person name="Jeffries T.W."/>
        </authorList>
    </citation>
    <scope>NUCLEOTIDE SEQUENCE [LARGE SCALE GENOMIC DNA]</scope>
    <source>
        <strain evidence="4">ATCC 58044 / CBS 1984 / NCYC 433 / NRRL Y-366-8</strain>
    </source>
</reference>
<evidence type="ECO:0008006" key="5">
    <source>
        <dbReference type="Google" id="ProtNLM"/>
    </source>
</evidence>
<feature type="compositionally biased region" description="Low complexity" evidence="2">
    <location>
        <begin position="475"/>
        <end position="487"/>
    </location>
</feature>
<feature type="region of interest" description="Disordered" evidence="2">
    <location>
        <begin position="818"/>
        <end position="839"/>
    </location>
</feature>
<evidence type="ECO:0000256" key="1">
    <source>
        <dbReference type="SAM" id="Coils"/>
    </source>
</evidence>
<feature type="region of interest" description="Disordered" evidence="2">
    <location>
        <begin position="416"/>
        <end position="487"/>
    </location>
</feature>
<dbReference type="EMBL" id="KV454211">
    <property type="protein sequence ID" value="ODQ58806.1"/>
    <property type="molecule type" value="Genomic_DNA"/>
</dbReference>
<feature type="compositionally biased region" description="Low complexity" evidence="2">
    <location>
        <begin position="174"/>
        <end position="186"/>
    </location>
</feature>
<dbReference type="GeneID" id="30202970"/>
<feature type="compositionally biased region" description="Low complexity" evidence="2">
    <location>
        <begin position="53"/>
        <end position="69"/>
    </location>
</feature>
<feature type="region of interest" description="Disordered" evidence="2">
    <location>
        <begin position="690"/>
        <end position="791"/>
    </location>
</feature>
<dbReference type="STRING" id="683960.A0A1E3P027"/>
<feature type="compositionally biased region" description="Low complexity" evidence="2">
    <location>
        <begin position="611"/>
        <end position="635"/>
    </location>
</feature>
<feature type="region of interest" description="Disordered" evidence="2">
    <location>
        <begin position="503"/>
        <end position="672"/>
    </location>
</feature>
<feature type="compositionally biased region" description="Polar residues" evidence="2">
    <location>
        <begin position="416"/>
        <end position="442"/>
    </location>
</feature>
<feature type="compositionally biased region" description="Polar residues" evidence="2">
    <location>
        <begin position="503"/>
        <end position="554"/>
    </location>
</feature>
<sequence length="839" mass="91749">MFSSRRKSREPAATVQKGFGVQQQNNVNSNALAAATAIGNALKTGTPIPRSNSLQRTSSMQRSSSFLSRKPASRSGSLLGLQGPPASFQQQQRQHPQAVPKRSQSLTAGSSYGKKLNAKKSTSSLSSGPRMIKKHIPGPYGLVTIEVPAEEEQKPKVKPRGSQSFTRFSDRGSLRSFQSTGSQSSSPRVKRAIINEPLKEVDEEIPEDFEQQEPLYPTEETYESPKVSTPPKLNLIHEEEDHHLNDATQDLEQLKLEKENEELKLKETLDQEQDLEQNALSAKVDPSGTVSPVPTEIKAIKETIVSTEPTINADGTIEGAQTPDLENDVLDEYTDIPSTAKSNDTVTAGQSSYSTIDSETEQEHHASSMAQQLRPTIPSLQVNNSKIDTNGPQDTVPASVGLANTVSGETAASSLYSNESPEFDGVSSQPTKSNTNESSQDLQIPARSSKRDSSTSPRKSALKIKSSSTVNLHDTPTNTSNPSNPANAAYLSLTTAENTRLNALSSSNLPATALSRTNSSRHSLRQEPSNSSNNIKTTMRPQQPQTNGPRTTLRQNPPQQQQQQYPKVAAPHQLQKRPQSVATSRPEQANNNRQGRPASAQGFRPQSQAAPSSRISRQPQQQHSPSNAAALSAATKKAEPLKPLIRSSSFEKDRPAESHAAFKRKSLRDPQVNNHANVESQLGFYRHQAAQQNHHNHQHHQPLQQSQQAPQASNGNGHGFAGFRSRFDDSDSDSEAVPTLRKDKKKTDYNFAPPPTNPSLRKPKSQFTLRSASNSAIPENGSPAKSLPEKRNTRYFSEADKEQLFNEHLKKTEAALHNGEKKKSKFGGKLKKLFGRGNN</sequence>
<dbReference type="OrthoDB" id="4085524at2759"/>
<feature type="region of interest" description="Disordered" evidence="2">
    <location>
        <begin position="1"/>
        <end position="25"/>
    </location>
</feature>
<feature type="coiled-coil region" evidence="1">
    <location>
        <begin position="237"/>
        <end position="278"/>
    </location>
</feature>
<feature type="compositionally biased region" description="Low complexity" evidence="2">
    <location>
        <begin position="82"/>
        <end position="97"/>
    </location>
</feature>
<gene>
    <name evidence="3" type="ORF">WICANDRAFT_84532</name>
</gene>
<dbReference type="RefSeq" id="XP_019038013.1">
    <property type="nucleotide sequence ID" value="XM_019185724.1"/>
</dbReference>
<feature type="region of interest" description="Disordered" evidence="2">
    <location>
        <begin position="149"/>
        <end position="231"/>
    </location>
</feature>